<dbReference type="Gene3D" id="3.40.50.1820">
    <property type="entry name" value="alpha/beta hydrolase"/>
    <property type="match status" value="2"/>
</dbReference>
<dbReference type="PANTHER" id="PTHR23025">
    <property type="entry name" value="TRIACYLGLYCEROL LIPASE"/>
    <property type="match status" value="1"/>
</dbReference>
<organism evidence="4">
    <name type="scientific">Dichomitus squalens</name>
    <dbReference type="NCBI Taxonomy" id="114155"/>
    <lineage>
        <taxon>Eukaryota</taxon>
        <taxon>Fungi</taxon>
        <taxon>Dikarya</taxon>
        <taxon>Basidiomycota</taxon>
        <taxon>Agaricomycotina</taxon>
        <taxon>Agaricomycetes</taxon>
        <taxon>Polyporales</taxon>
        <taxon>Polyporaceae</taxon>
        <taxon>Dichomitus</taxon>
    </lineage>
</organism>
<feature type="compositionally biased region" description="Low complexity" evidence="1">
    <location>
        <begin position="693"/>
        <end position="703"/>
    </location>
</feature>
<dbReference type="EMBL" id="ML143390">
    <property type="protein sequence ID" value="TBU33836.1"/>
    <property type="molecule type" value="Genomic_DNA"/>
</dbReference>
<reference evidence="4" key="1">
    <citation type="submission" date="2019-01" db="EMBL/GenBank/DDBJ databases">
        <title>Draft genome sequences of three monokaryotic isolates of the white-rot basidiomycete fungus Dichomitus squalens.</title>
        <authorList>
            <consortium name="DOE Joint Genome Institute"/>
            <person name="Lopez S.C."/>
            <person name="Andreopoulos B."/>
            <person name="Pangilinan J."/>
            <person name="Lipzen A."/>
            <person name="Riley R."/>
            <person name="Ahrendt S."/>
            <person name="Ng V."/>
            <person name="Barry K."/>
            <person name="Daum C."/>
            <person name="Grigoriev I.V."/>
            <person name="Hilden K.S."/>
            <person name="Makela M.R."/>
            <person name="de Vries R.P."/>
        </authorList>
    </citation>
    <scope>NUCLEOTIDE SEQUENCE [LARGE SCALE GENOMIC DNA]</scope>
    <source>
        <strain evidence="4">OM18370.1</strain>
    </source>
</reference>
<dbReference type="OrthoDB" id="5570009at2759"/>
<evidence type="ECO:0000313" key="4">
    <source>
        <dbReference type="EMBL" id="TBU33836.1"/>
    </source>
</evidence>
<dbReference type="GO" id="GO:0019433">
    <property type="term" value="P:triglyceride catabolic process"/>
    <property type="evidence" value="ECO:0007669"/>
    <property type="project" value="TreeGrafter"/>
</dbReference>
<name>A0A4Q9N4T9_9APHY</name>
<accession>A0A4Q9N4T9</accession>
<feature type="domain" description="Alpha/beta hydrolase fold-3" evidence="3">
    <location>
        <begin position="213"/>
        <end position="332"/>
    </location>
</feature>
<dbReference type="GO" id="GO:0004771">
    <property type="term" value="F:sterol ester esterase activity"/>
    <property type="evidence" value="ECO:0007669"/>
    <property type="project" value="TreeGrafter"/>
</dbReference>
<feature type="region of interest" description="Disordered" evidence="1">
    <location>
        <begin position="384"/>
        <end position="441"/>
    </location>
</feature>
<feature type="compositionally biased region" description="Basic and acidic residues" evidence="1">
    <location>
        <begin position="405"/>
        <end position="419"/>
    </location>
</feature>
<proteinExistence type="predicted"/>
<feature type="signal peptide" evidence="2">
    <location>
        <begin position="1"/>
        <end position="32"/>
    </location>
</feature>
<dbReference type="PANTHER" id="PTHR23025:SF3">
    <property type="entry name" value="HORMONE-SENSITIVE LIPASE"/>
    <property type="match status" value="1"/>
</dbReference>
<dbReference type="Pfam" id="PF07859">
    <property type="entry name" value="Abhydrolase_3"/>
    <property type="match status" value="1"/>
</dbReference>
<dbReference type="SUPFAM" id="SSF53474">
    <property type="entry name" value="alpha/beta-Hydrolases"/>
    <property type="match status" value="1"/>
</dbReference>
<feature type="compositionally biased region" description="Basic and acidic residues" evidence="1">
    <location>
        <begin position="432"/>
        <end position="441"/>
    </location>
</feature>
<dbReference type="GO" id="GO:0004806">
    <property type="term" value="F:triacylglycerol lipase activity"/>
    <property type="evidence" value="ECO:0007669"/>
    <property type="project" value="TreeGrafter"/>
</dbReference>
<feature type="region of interest" description="Disordered" evidence="1">
    <location>
        <begin position="672"/>
        <end position="876"/>
    </location>
</feature>
<gene>
    <name evidence="4" type="ORF">BD311DRAFT_861676</name>
</gene>
<feature type="chain" id="PRO_5020360190" evidence="2">
    <location>
        <begin position="33"/>
        <end position="876"/>
    </location>
</feature>
<dbReference type="AlphaFoldDB" id="A0A4Q9N4T9"/>
<sequence length="876" mass="97927">MIDHLLGRPSPSWKRTQVILVIIFWFTRILKGEPNGPRLLWIRRANKALKSFTPWQLIVSTLTGVYAVRNLDKILGLHAPEPLANLYSPSYYRATWIVTGLDAGFATAMKIKPRWLRDICSIIFAIYYIIYANEADEKLRKFRAVPTVEMLRATWEKTTNPYLRMLTTLPRINIRRKILLARPKDSTQRRPITTWLFFAPPADQLALATDLILDFPGGGFVSMTPEHHEERLRTWALRTGKPVLSVDYGKAPEYPYPFSIDECFDLYRVLVETTGLVIGMSGRSLNIVLTGDSAGAHIACCVMFKILETQMNLPHPLALVLNYAALDFNFTSWMTPQNLRVLRSEQSSGHLPLLSDQKDHLRHISPLSMVGDRRPRRRRSLRDTLRQLATPSSATPMPPLRSRHTTSDVRRYFHERDNPEEAGAMGDVEDESSGRLGDEEKPLRARIRFSPDVERKEVGNVPRESPSVNEVSEVVSENAPVANGALIGTRLTMTSRTGYFQDRIIPPSLMRAMAILYIGPYRNPDFQSDYQLSPILAPDRLLAQFPPLLMTCGEKDPFVDDTLIFAGRVREAKRARRVELERIIAGKSSQFGEALRMSTHNVSHDNSQSLRALRRERERLAAQTEEDWVQMHIFSEWSHGYLQMPSLMREVHGVLDELANWIEGVFVKQGRRCASPGADRPQWEHAGIPPSLAGDPRGASSGSPPRPQGTKLAVRRLSKSAYQRSEDTDGLASTTASETELDTDEVLSFAPKRRSPPLTGSRRDSHGSAGTARRPSMNHSASVPTPPAPNGDDLRRSAMMHDIPTSPGREAAADPSGSPPPGSGAVSVKRPGSQTPGSHSPTPSKGGQTISESELMRRRRLLDAHLIPAQSQDPAK</sequence>
<dbReference type="Proteomes" id="UP000292957">
    <property type="component" value="Unassembled WGS sequence"/>
</dbReference>
<dbReference type="InterPro" id="IPR013094">
    <property type="entry name" value="AB_hydrolase_3"/>
</dbReference>
<keyword evidence="4" id="KW-0378">Hydrolase</keyword>
<keyword evidence="2" id="KW-0732">Signal</keyword>
<feature type="compositionally biased region" description="Polar residues" evidence="1">
    <location>
        <begin position="832"/>
        <end position="852"/>
    </location>
</feature>
<dbReference type="InterPro" id="IPR029058">
    <property type="entry name" value="AB_hydrolase_fold"/>
</dbReference>
<dbReference type="GO" id="GO:0005829">
    <property type="term" value="C:cytosol"/>
    <property type="evidence" value="ECO:0007669"/>
    <property type="project" value="TreeGrafter"/>
</dbReference>
<evidence type="ECO:0000256" key="1">
    <source>
        <dbReference type="SAM" id="MobiDB-lite"/>
    </source>
</evidence>
<evidence type="ECO:0000256" key="2">
    <source>
        <dbReference type="SAM" id="SignalP"/>
    </source>
</evidence>
<evidence type="ECO:0000259" key="3">
    <source>
        <dbReference type="Pfam" id="PF07859"/>
    </source>
</evidence>
<protein>
    <submittedName>
        <fullName evidence="4">Alpha/beta-hydrolase</fullName>
    </submittedName>
</protein>